<protein>
    <submittedName>
        <fullName evidence="3">Polyketide cyclase</fullName>
    </submittedName>
</protein>
<dbReference type="OrthoDB" id="5185819at2"/>
<evidence type="ECO:0000313" key="4">
    <source>
        <dbReference type="Proteomes" id="UP000245711"/>
    </source>
</evidence>
<accession>A0A2S2C2A7</accession>
<gene>
    <name evidence="3" type="ORF">CBI38_29045</name>
</gene>
<dbReference type="AlphaFoldDB" id="A0A2S2C2A7"/>
<dbReference type="Gene3D" id="3.30.530.20">
    <property type="match status" value="1"/>
</dbReference>
<evidence type="ECO:0000256" key="1">
    <source>
        <dbReference type="ARBA" id="ARBA00006817"/>
    </source>
</evidence>
<proteinExistence type="inferred from homology"/>
<dbReference type="SUPFAM" id="SSF55961">
    <property type="entry name" value="Bet v1-like"/>
    <property type="match status" value="1"/>
</dbReference>
<keyword evidence="4" id="KW-1185">Reference proteome</keyword>
<dbReference type="RefSeq" id="WP_109334447.1">
    <property type="nucleotide sequence ID" value="NZ_CP021354.1"/>
</dbReference>
<name>A0A2S2C2A7_9NOCA</name>
<organism evidence="3 4">
    <name type="scientific">Rhodococcus oxybenzonivorans</name>
    <dbReference type="NCBI Taxonomy" id="1990687"/>
    <lineage>
        <taxon>Bacteria</taxon>
        <taxon>Bacillati</taxon>
        <taxon>Actinomycetota</taxon>
        <taxon>Actinomycetes</taxon>
        <taxon>Mycobacteriales</taxon>
        <taxon>Nocardiaceae</taxon>
        <taxon>Rhodococcus</taxon>
    </lineage>
</organism>
<dbReference type="Proteomes" id="UP000245711">
    <property type="component" value="Chromosome"/>
</dbReference>
<dbReference type="EMBL" id="CP021354">
    <property type="protein sequence ID" value="AWK75002.1"/>
    <property type="molecule type" value="Genomic_DNA"/>
</dbReference>
<dbReference type="CDD" id="cd07826">
    <property type="entry name" value="SRPBCC_CalC_Aha1-like_9"/>
    <property type="match status" value="1"/>
</dbReference>
<feature type="domain" description="Activator of Hsp90 ATPase homologue 1/2-like C-terminal" evidence="2">
    <location>
        <begin position="27"/>
        <end position="157"/>
    </location>
</feature>
<dbReference type="InterPro" id="IPR023393">
    <property type="entry name" value="START-like_dom_sf"/>
</dbReference>
<dbReference type="InterPro" id="IPR013538">
    <property type="entry name" value="ASHA1/2-like_C"/>
</dbReference>
<evidence type="ECO:0000259" key="2">
    <source>
        <dbReference type="Pfam" id="PF08327"/>
    </source>
</evidence>
<comment type="similarity">
    <text evidence="1">Belongs to the AHA1 family.</text>
</comment>
<sequence>MSTSTPPTAATLTTPEDREIRVERIFNAPRERVWAAFTTPDLLAQWWGRGNRLDIERWEFERGGHWRFVEHSEGDTHGFEGRFREIIPMERLVYTFEWDGMPGHVTVDHNTYTDLGDGRTKLTVVSQFHTPEERDGMLQSGMEGGMNESYAALDAVLAQSTW</sequence>
<dbReference type="Pfam" id="PF08327">
    <property type="entry name" value="AHSA1"/>
    <property type="match status" value="1"/>
</dbReference>
<reference evidence="3 4" key="1">
    <citation type="submission" date="2017-05" db="EMBL/GenBank/DDBJ databases">
        <title>Isolation of Rhodococcus sp. S2-17 biodegrading of BP-3.</title>
        <authorList>
            <person name="Lee Y."/>
            <person name="Kim K.H."/>
            <person name="Chun B.H."/>
            <person name="Jung H.S."/>
            <person name="Jeon C.O."/>
        </authorList>
    </citation>
    <scope>NUCLEOTIDE SEQUENCE [LARGE SCALE GENOMIC DNA]</scope>
    <source>
        <strain evidence="3 4">S2-17</strain>
    </source>
</reference>
<evidence type="ECO:0000313" key="3">
    <source>
        <dbReference type="EMBL" id="AWK75002.1"/>
    </source>
</evidence>
<dbReference type="KEGG" id="roz:CBI38_29045"/>